<comment type="caution">
    <text evidence="3">The sequence shown here is derived from an EMBL/GenBank/DDBJ whole genome shotgun (WGS) entry which is preliminary data.</text>
</comment>
<dbReference type="CDD" id="cd00293">
    <property type="entry name" value="USP-like"/>
    <property type="match status" value="1"/>
</dbReference>
<dbReference type="eggNOG" id="COG0589">
    <property type="taxonomic scope" value="Bacteria"/>
</dbReference>
<evidence type="ECO:0000313" key="3">
    <source>
        <dbReference type="EMBL" id="KCZ90917.1"/>
    </source>
</evidence>
<feature type="domain" description="UspA" evidence="2">
    <location>
        <begin position="154"/>
        <end position="265"/>
    </location>
</feature>
<gene>
    <name evidence="3" type="ORF">HJA_00225</name>
</gene>
<dbReference type="STRING" id="1280952.HJA_00225"/>
<dbReference type="Gene3D" id="3.40.50.12370">
    <property type="match status" value="1"/>
</dbReference>
<dbReference type="InterPro" id="IPR006015">
    <property type="entry name" value="Universal_stress_UspA"/>
</dbReference>
<dbReference type="RefSeq" id="WP_035576832.1">
    <property type="nucleotide sequence ID" value="NZ_ARYJ01000001.1"/>
</dbReference>
<dbReference type="OrthoDB" id="9804721at2"/>
<dbReference type="EMBL" id="ARYJ01000001">
    <property type="protein sequence ID" value="KCZ90917.1"/>
    <property type="molecule type" value="Genomic_DNA"/>
</dbReference>
<proteinExistence type="inferred from homology"/>
<dbReference type="PATRIC" id="fig|1280952.3.peg.44"/>
<dbReference type="PRINTS" id="PR01438">
    <property type="entry name" value="UNVRSLSTRESS"/>
</dbReference>
<dbReference type="AlphaFoldDB" id="A0A059FJY6"/>
<evidence type="ECO:0000256" key="1">
    <source>
        <dbReference type="ARBA" id="ARBA00008791"/>
    </source>
</evidence>
<sequence length="275" mass="28613">MSVVAMLEGSDSADRASTQTALGIARRLNVPVSGVCALPDPAAALIVMSTPEATGLAANATRDISAMQDEVIARAKAAFEDMTKGESLPCDFSHIVDVAERAGANAATLADAVVFPHSVQKAADPLSLSFEFVLMEARLPVVMAGSEPLTDGPVIVAWDGSNGAARAVRFHLPIVKAFGEVIIAQNESDLGKDQPRDASSPAALERWLDSHNVKHKRMPIEGQVASGLLSLAKGSGASIIVAGAYGHSRIGERLFGGTTQRLLEAEEAPALALAR</sequence>
<evidence type="ECO:0000259" key="2">
    <source>
        <dbReference type="Pfam" id="PF00582"/>
    </source>
</evidence>
<dbReference type="InterPro" id="IPR006016">
    <property type="entry name" value="UspA"/>
</dbReference>
<name>A0A059FJY6_9PROT</name>
<accession>A0A059FJY6</accession>
<dbReference type="Proteomes" id="UP000024816">
    <property type="component" value="Unassembled WGS sequence"/>
</dbReference>
<comment type="similarity">
    <text evidence="1">Belongs to the universal stress protein A family.</text>
</comment>
<keyword evidence="4" id="KW-1185">Reference proteome</keyword>
<organism evidence="3 4">
    <name type="scientific">Hyphomonas jannaschiana VP2</name>
    <dbReference type="NCBI Taxonomy" id="1280952"/>
    <lineage>
        <taxon>Bacteria</taxon>
        <taxon>Pseudomonadati</taxon>
        <taxon>Pseudomonadota</taxon>
        <taxon>Alphaproteobacteria</taxon>
        <taxon>Hyphomonadales</taxon>
        <taxon>Hyphomonadaceae</taxon>
        <taxon>Hyphomonas</taxon>
    </lineage>
</organism>
<dbReference type="Pfam" id="PF00582">
    <property type="entry name" value="Usp"/>
    <property type="match status" value="1"/>
</dbReference>
<dbReference type="SUPFAM" id="SSF52402">
    <property type="entry name" value="Adenine nucleotide alpha hydrolases-like"/>
    <property type="match status" value="1"/>
</dbReference>
<reference evidence="3 4" key="1">
    <citation type="journal article" date="2014" name="Antonie Van Leeuwenhoek">
        <title>Hyphomonas beringensis sp. nov. and Hyphomonas chukchiensis sp. nov., isolated from surface seawater of the Bering Sea and Chukchi Sea.</title>
        <authorList>
            <person name="Li C."/>
            <person name="Lai Q."/>
            <person name="Li G."/>
            <person name="Dong C."/>
            <person name="Wang J."/>
            <person name="Liao Y."/>
            <person name="Shao Z."/>
        </authorList>
    </citation>
    <scope>NUCLEOTIDE SEQUENCE [LARGE SCALE GENOMIC DNA]</scope>
    <source>
        <strain evidence="3 4">VP2</strain>
    </source>
</reference>
<evidence type="ECO:0000313" key="4">
    <source>
        <dbReference type="Proteomes" id="UP000024816"/>
    </source>
</evidence>
<protein>
    <submittedName>
        <fullName evidence="3">Universal stress protein family protein</fullName>
    </submittedName>
</protein>